<feature type="region of interest" description="Disordered" evidence="1">
    <location>
        <begin position="1"/>
        <end position="22"/>
    </location>
</feature>
<dbReference type="OrthoDB" id="5577072at2759"/>
<dbReference type="EMBL" id="JABBWD010000029">
    <property type="protein sequence ID" value="KAG1776108.1"/>
    <property type="molecule type" value="Genomic_DNA"/>
</dbReference>
<reference evidence="2" key="1">
    <citation type="journal article" date="2020" name="New Phytol.">
        <title>Comparative genomics reveals dynamic genome evolution in host specialist ectomycorrhizal fungi.</title>
        <authorList>
            <person name="Lofgren L.A."/>
            <person name="Nguyen N.H."/>
            <person name="Vilgalys R."/>
            <person name="Ruytinx J."/>
            <person name="Liao H.L."/>
            <person name="Branco S."/>
            <person name="Kuo A."/>
            <person name="LaButti K."/>
            <person name="Lipzen A."/>
            <person name="Andreopoulos W."/>
            <person name="Pangilinan J."/>
            <person name="Riley R."/>
            <person name="Hundley H."/>
            <person name="Na H."/>
            <person name="Barry K."/>
            <person name="Grigoriev I.V."/>
            <person name="Stajich J.E."/>
            <person name="Kennedy P.G."/>
        </authorList>
    </citation>
    <scope>NUCLEOTIDE SEQUENCE</scope>
    <source>
        <strain evidence="2">DOB743</strain>
    </source>
</reference>
<name>A0A9P6ZST5_9AGAM</name>
<feature type="compositionally biased region" description="Polar residues" evidence="1">
    <location>
        <begin position="34"/>
        <end position="50"/>
    </location>
</feature>
<keyword evidence="3" id="KW-1185">Reference proteome</keyword>
<protein>
    <submittedName>
        <fullName evidence="2">Uncharacterized protein</fullName>
    </submittedName>
</protein>
<accession>A0A9P6ZST5</accession>
<dbReference type="AlphaFoldDB" id="A0A9P6ZST5"/>
<proteinExistence type="predicted"/>
<sequence length="87" mass="9199">MSKLSFTVRKPPAADNDRASDKFKLPALPRHLSSAASCASGTPLTGSPQESGIVFADDGRKDGPDSSDDEDGRLEDELITSFNKFGA</sequence>
<gene>
    <name evidence="2" type="ORF">EV702DRAFT_1198719</name>
</gene>
<dbReference type="Proteomes" id="UP000714275">
    <property type="component" value="Unassembled WGS sequence"/>
</dbReference>
<organism evidence="2 3">
    <name type="scientific">Suillus placidus</name>
    <dbReference type="NCBI Taxonomy" id="48579"/>
    <lineage>
        <taxon>Eukaryota</taxon>
        <taxon>Fungi</taxon>
        <taxon>Dikarya</taxon>
        <taxon>Basidiomycota</taxon>
        <taxon>Agaricomycotina</taxon>
        <taxon>Agaricomycetes</taxon>
        <taxon>Agaricomycetidae</taxon>
        <taxon>Boletales</taxon>
        <taxon>Suillineae</taxon>
        <taxon>Suillaceae</taxon>
        <taxon>Suillus</taxon>
    </lineage>
</organism>
<evidence type="ECO:0000313" key="2">
    <source>
        <dbReference type="EMBL" id="KAG1776108.1"/>
    </source>
</evidence>
<feature type="compositionally biased region" description="Acidic residues" evidence="1">
    <location>
        <begin position="65"/>
        <end position="78"/>
    </location>
</feature>
<feature type="region of interest" description="Disordered" evidence="1">
    <location>
        <begin position="34"/>
        <end position="87"/>
    </location>
</feature>
<evidence type="ECO:0000256" key="1">
    <source>
        <dbReference type="SAM" id="MobiDB-lite"/>
    </source>
</evidence>
<evidence type="ECO:0000313" key="3">
    <source>
        <dbReference type="Proteomes" id="UP000714275"/>
    </source>
</evidence>
<comment type="caution">
    <text evidence="2">The sequence shown here is derived from an EMBL/GenBank/DDBJ whole genome shotgun (WGS) entry which is preliminary data.</text>
</comment>